<dbReference type="PROSITE" id="PS50943">
    <property type="entry name" value="HTH_CROC1"/>
    <property type="match status" value="1"/>
</dbReference>
<evidence type="ECO:0000313" key="4">
    <source>
        <dbReference type="Proteomes" id="UP000234951"/>
    </source>
</evidence>
<dbReference type="Pfam" id="PF13443">
    <property type="entry name" value="HTH_26"/>
    <property type="match status" value="1"/>
</dbReference>
<organism evidence="2 4">
    <name type="scientific">Bacillus canaveralius</name>
    <dbReference type="NCBI Taxonomy" id="1403243"/>
    <lineage>
        <taxon>Bacteria</taxon>
        <taxon>Bacillati</taxon>
        <taxon>Bacillota</taxon>
        <taxon>Bacilli</taxon>
        <taxon>Bacillales</taxon>
        <taxon>Bacillaceae</taxon>
        <taxon>Bacillus</taxon>
    </lineage>
</organism>
<evidence type="ECO:0000313" key="3">
    <source>
        <dbReference type="EMBL" id="PLR99158.1"/>
    </source>
</evidence>
<evidence type="ECO:0000313" key="5">
    <source>
        <dbReference type="Proteomes" id="UP000235114"/>
    </source>
</evidence>
<feature type="domain" description="HTH cro/C1-type" evidence="1">
    <location>
        <begin position="16"/>
        <end position="70"/>
    </location>
</feature>
<dbReference type="SMART" id="SM00530">
    <property type="entry name" value="HTH_XRE"/>
    <property type="match status" value="1"/>
</dbReference>
<dbReference type="EMBL" id="PGVA01000080">
    <property type="protein sequence ID" value="PLR79710.1"/>
    <property type="molecule type" value="Genomic_DNA"/>
</dbReference>
<dbReference type="CDD" id="cd00093">
    <property type="entry name" value="HTH_XRE"/>
    <property type="match status" value="1"/>
</dbReference>
<proteinExistence type="predicted"/>
<accession>A0A2N5GG79</accession>
<reference evidence="3 5" key="2">
    <citation type="submission" date="2017-12" db="EMBL/GenBank/DDBJ databases">
        <title>Comparative Functional Genomics of Dry Heat Resistant strains isolated from the Viking Spacecraft.</title>
        <authorList>
            <person name="Seuylemezian A."/>
            <person name="Cooper K."/>
            <person name="Vaishampayan P."/>
        </authorList>
    </citation>
    <scope>NUCLEOTIDE SEQUENCE [LARGE SCALE GENOMIC DNA]</scope>
    <source>
        <strain evidence="3 5">ATCC 29669</strain>
    </source>
</reference>
<name>A0A2N5GG79_9BACI</name>
<gene>
    <name evidence="2" type="ORF">CU635_21705</name>
    <name evidence="3" type="ORF">CVD25_06440</name>
</gene>
<dbReference type="InterPro" id="IPR010982">
    <property type="entry name" value="Lambda_DNA-bd_dom_sf"/>
</dbReference>
<evidence type="ECO:0000313" key="2">
    <source>
        <dbReference type="EMBL" id="PLR79710.1"/>
    </source>
</evidence>
<dbReference type="GO" id="GO:0003677">
    <property type="term" value="F:DNA binding"/>
    <property type="evidence" value="ECO:0007669"/>
    <property type="project" value="InterPro"/>
</dbReference>
<dbReference type="SUPFAM" id="SSF47413">
    <property type="entry name" value="lambda repressor-like DNA-binding domains"/>
    <property type="match status" value="1"/>
</dbReference>
<dbReference type="OrthoDB" id="2974379at2"/>
<evidence type="ECO:0000259" key="1">
    <source>
        <dbReference type="PROSITE" id="PS50943"/>
    </source>
</evidence>
<protein>
    <recommendedName>
        <fullName evidence="1">HTH cro/C1-type domain-containing protein</fullName>
    </recommendedName>
</protein>
<dbReference type="Proteomes" id="UP000235114">
    <property type="component" value="Unassembled WGS sequence"/>
</dbReference>
<dbReference type="Gene3D" id="1.10.260.40">
    <property type="entry name" value="lambda repressor-like DNA-binding domains"/>
    <property type="match status" value="1"/>
</dbReference>
<comment type="caution">
    <text evidence="2">The sequence shown here is derived from an EMBL/GenBank/DDBJ whole genome shotgun (WGS) entry which is preliminary data.</text>
</comment>
<reference evidence="2 4" key="1">
    <citation type="submission" date="2017-11" db="EMBL/GenBank/DDBJ databases">
        <title>Comparitive Functional Genomics of Dry Heat Resistant strains isolated from the Viking Spacecraft.</title>
        <authorList>
            <person name="Seuylemezian A."/>
            <person name="Cooper K."/>
            <person name="Vaishampayan P."/>
        </authorList>
    </citation>
    <scope>NUCLEOTIDE SEQUENCE [LARGE SCALE GENOMIC DNA]</scope>
    <source>
        <strain evidence="2 4">M4.6</strain>
    </source>
</reference>
<dbReference type="Proteomes" id="UP000234951">
    <property type="component" value="Unassembled WGS sequence"/>
</dbReference>
<dbReference type="EMBL" id="PGVD01000018">
    <property type="protein sequence ID" value="PLR99158.1"/>
    <property type="molecule type" value="Genomic_DNA"/>
</dbReference>
<dbReference type="InterPro" id="IPR001387">
    <property type="entry name" value="Cro/C1-type_HTH"/>
</dbReference>
<keyword evidence="5" id="KW-1185">Reference proteome</keyword>
<dbReference type="AlphaFoldDB" id="A0A2N5GG79"/>
<sequence length="85" mass="9665">MRWKSLIKYHPRKFKILVAMAQKGFNQKSLSDAADVNPATLSRFLNGKLSISPNSARKISDALDSELEEIFEIEIKESEVESQCH</sequence>